<accession>D6U3Q1</accession>
<comment type="caution">
    <text evidence="2">The sequence shown here is derived from an EMBL/GenBank/DDBJ whole genome shotgun (WGS) entry which is preliminary data.</text>
</comment>
<dbReference type="EMBL" id="ADVG01000004">
    <property type="protein sequence ID" value="EFH83041.1"/>
    <property type="molecule type" value="Genomic_DNA"/>
</dbReference>
<feature type="compositionally biased region" description="Polar residues" evidence="1">
    <location>
        <begin position="1"/>
        <end position="20"/>
    </location>
</feature>
<dbReference type="InParanoid" id="D6U3Q1"/>
<organism evidence="2 3">
    <name type="scientific">Ktedonobacter racemifer DSM 44963</name>
    <dbReference type="NCBI Taxonomy" id="485913"/>
    <lineage>
        <taxon>Bacteria</taxon>
        <taxon>Bacillati</taxon>
        <taxon>Chloroflexota</taxon>
        <taxon>Ktedonobacteria</taxon>
        <taxon>Ktedonobacterales</taxon>
        <taxon>Ktedonobacteraceae</taxon>
        <taxon>Ktedonobacter</taxon>
    </lineage>
</organism>
<protein>
    <submittedName>
        <fullName evidence="2">Uncharacterized protein</fullName>
    </submittedName>
</protein>
<gene>
    <name evidence="2" type="ORF">Krac_3953</name>
</gene>
<name>D6U3Q1_KTERA</name>
<feature type="compositionally biased region" description="Polar residues" evidence="1">
    <location>
        <begin position="47"/>
        <end position="57"/>
    </location>
</feature>
<evidence type="ECO:0000313" key="2">
    <source>
        <dbReference type="EMBL" id="EFH83041.1"/>
    </source>
</evidence>
<sequence length="103" mass="10368">MHSDMNTSTSSGTGPVQSLLTTITQSATASGASSIGQSASNAASNIMGDSSQSATASQSNRVNAFDFSCSNSTSGFDVMCFQNEVRSAALTGSLPIGEPAHLK</sequence>
<evidence type="ECO:0000313" key="3">
    <source>
        <dbReference type="Proteomes" id="UP000004508"/>
    </source>
</evidence>
<dbReference type="AlphaFoldDB" id="D6U3Q1"/>
<reference evidence="2 3" key="1">
    <citation type="journal article" date="2011" name="Stand. Genomic Sci.">
        <title>Non-contiguous finished genome sequence and contextual data of the filamentous soil bacterium Ktedonobacter racemifer type strain (SOSP1-21).</title>
        <authorList>
            <person name="Chang Y.J."/>
            <person name="Land M."/>
            <person name="Hauser L."/>
            <person name="Chertkov O."/>
            <person name="Del Rio T.G."/>
            <person name="Nolan M."/>
            <person name="Copeland A."/>
            <person name="Tice H."/>
            <person name="Cheng J.F."/>
            <person name="Lucas S."/>
            <person name="Han C."/>
            <person name="Goodwin L."/>
            <person name="Pitluck S."/>
            <person name="Ivanova N."/>
            <person name="Ovchinikova G."/>
            <person name="Pati A."/>
            <person name="Chen A."/>
            <person name="Palaniappan K."/>
            <person name="Mavromatis K."/>
            <person name="Liolios K."/>
            <person name="Brettin T."/>
            <person name="Fiebig A."/>
            <person name="Rohde M."/>
            <person name="Abt B."/>
            <person name="Goker M."/>
            <person name="Detter J.C."/>
            <person name="Woyke T."/>
            <person name="Bristow J."/>
            <person name="Eisen J.A."/>
            <person name="Markowitz V."/>
            <person name="Hugenholtz P."/>
            <person name="Kyrpides N.C."/>
            <person name="Klenk H.P."/>
            <person name="Lapidus A."/>
        </authorList>
    </citation>
    <scope>NUCLEOTIDE SEQUENCE [LARGE SCALE GENOMIC DNA]</scope>
    <source>
        <strain evidence="3">DSM 44963</strain>
    </source>
</reference>
<feature type="compositionally biased region" description="Low complexity" evidence="1">
    <location>
        <begin position="21"/>
        <end position="45"/>
    </location>
</feature>
<dbReference type="Proteomes" id="UP000004508">
    <property type="component" value="Unassembled WGS sequence"/>
</dbReference>
<keyword evidence="3" id="KW-1185">Reference proteome</keyword>
<evidence type="ECO:0000256" key="1">
    <source>
        <dbReference type="SAM" id="MobiDB-lite"/>
    </source>
</evidence>
<feature type="region of interest" description="Disordered" evidence="1">
    <location>
        <begin position="1"/>
        <end position="57"/>
    </location>
</feature>
<proteinExistence type="predicted"/>